<keyword evidence="1" id="KW-0812">Transmembrane</keyword>
<keyword evidence="3" id="KW-1185">Reference proteome</keyword>
<dbReference type="EMBL" id="WIXP02000012">
    <property type="protein sequence ID" value="KAF6201851.1"/>
    <property type="molecule type" value="Genomic_DNA"/>
</dbReference>
<evidence type="ECO:0000256" key="1">
    <source>
        <dbReference type="SAM" id="Phobius"/>
    </source>
</evidence>
<proteinExistence type="predicted"/>
<protein>
    <submittedName>
        <fullName evidence="2">Uncharacterized protein</fullName>
    </submittedName>
</protein>
<keyword evidence="1" id="KW-0472">Membrane</keyword>
<comment type="caution">
    <text evidence="2">The sequence shown here is derived from an EMBL/GenBank/DDBJ whole genome shotgun (WGS) entry which is preliminary data.</text>
</comment>
<evidence type="ECO:0000313" key="2">
    <source>
        <dbReference type="EMBL" id="KAF6201851.1"/>
    </source>
</evidence>
<name>A0A8S9X0I7_APOLU</name>
<accession>A0A8S9X0I7</accession>
<reference evidence="2" key="1">
    <citation type="journal article" date="2021" name="Mol. Ecol. Resour.">
        <title>Apolygus lucorum genome provides insights into omnivorousness and mesophyll feeding.</title>
        <authorList>
            <person name="Liu Y."/>
            <person name="Liu H."/>
            <person name="Wang H."/>
            <person name="Huang T."/>
            <person name="Liu B."/>
            <person name="Yang B."/>
            <person name="Yin L."/>
            <person name="Li B."/>
            <person name="Zhang Y."/>
            <person name="Zhang S."/>
            <person name="Jiang F."/>
            <person name="Zhang X."/>
            <person name="Ren Y."/>
            <person name="Wang B."/>
            <person name="Wang S."/>
            <person name="Lu Y."/>
            <person name="Wu K."/>
            <person name="Fan W."/>
            <person name="Wang G."/>
        </authorList>
    </citation>
    <scope>NUCLEOTIDE SEQUENCE</scope>
    <source>
        <strain evidence="2">12Hb</strain>
    </source>
</reference>
<gene>
    <name evidence="2" type="ORF">GE061_004246</name>
</gene>
<organism evidence="2 3">
    <name type="scientific">Apolygus lucorum</name>
    <name type="common">Small green plant bug</name>
    <name type="synonym">Lygocoris lucorum</name>
    <dbReference type="NCBI Taxonomy" id="248454"/>
    <lineage>
        <taxon>Eukaryota</taxon>
        <taxon>Metazoa</taxon>
        <taxon>Ecdysozoa</taxon>
        <taxon>Arthropoda</taxon>
        <taxon>Hexapoda</taxon>
        <taxon>Insecta</taxon>
        <taxon>Pterygota</taxon>
        <taxon>Neoptera</taxon>
        <taxon>Paraneoptera</taxon>
        <taxon>Hemiptera</taxon>
        <taxon>Heteroptera</taxon>
        <taxon>Panheteroptera</taxon>
        <taxon>Cimicomorpha</taxon>
        <taxon>Miridae</taxon>
        <taxon>Mirini</taxon>
        <taxon>Apolygus</taxon>
    </lineage>
</organism>
<dbReference type="AlphaFoldDB" id="A0A8S9X0I7"/>
<dbReference type="Proteomes" id="UP000466442">
    <property type="component" value="Linkage Group LG12"/>
</dbReference>
<sequence length="71" mass="8216">MFPRCSNTRQINVIFTKSYLPPLHESGHAGEKGARAKDYFHACIFMLKGIFSIIRICLDFVFPVEENYTNM</sequence>
<feature type="transmembrane region" description="Helical" evidence="1">
    <location>
        <begin position="39"/>
        <end position="62"/>
    </location>
</feature>
<keyword evidence="1" id="KW-1133">Transmembrane helix</keyword>
<evidence type="ECO:0000313" key="3">
    <source>
        <dbReference type="Proteomes" id="UP000466442"/>
    </source>
</evidence>